<dbReference type="EMBL" id="JACHJT010000001">
    <property type="protein sequence ID" value="MBB4931895.1"/>
    <property type="molecule type" value="Genomic_DNA"/>
</dbReference>
<feature type="domain" description="Ketosynthase family 3 (KS3)" evidence="5">
    <location>
        <begin position="3"/>
        <end position="405"/>
    </location>
</feature>
<protein>
    <submittedName>
        <fullName evidence="6">3-oxoacyl-[acyl-carrier-protein] synthase II</fullName>
        <ecNumber evidence="6">2.3.1.179</ecNumber>
    </submittedName>
</protein>
<dbReference type="CDD" id="cd00834">
    <property type="entry name" value="KAS_I_II"/>
    <property type="match status" value="1"/>
</dbReference>
<dbReference type="EC" id="2.3.1.179" evidence="6"/>
<dbReference type="InterPro" id="IPR014031">
    <property type="entry name" value="Ketoacyl_synth_C"/>
</dbReference>
<dbReference type="FunFam" id="3.40.47.10:FF:000018">
    <property type="entry name" value="3-oxoacyl-[acyl-carrier-protein] synthase 2"/>
    <property type="match status" value="1"/>
</dbReference>
<dbReference type="GO" id="GO:0030497">
    <property type="term" value="P:fatty acid elongation"/>
    <property type="evidence" value="ECO:0007669"/>
    <property type="project" value="UniProtKB-ARBA"/>
</dbReference>
<comment type="caution">
    <text evidence="6">The sequence shown here is derived from an EMBL/GenBank/DDBJ whole genome shotgun (WGS) entry which is preliminary data.</text>
</comment>
<dbReference type="InterPro" id="IPR018201">
    <property type="entry name" value="Ketoacyl_synth_AS"/>
</dbReference>
<sequence length="406" mass="42257">MSAPEVVVTGLGMVSPAGIGIPDNWDTLRSGVSVAGYDAELAGLPVDFSCAVPGFDADALLGRRTSWRLDRFSHLALVAAREAVADAGLTPRTADSDRVGVVLGVGASSPQHHGRDFAHLADGRYRAMSPLFLPRSIPNMAAGEIAIDQGFRGPNFTTGTACASGTTSIGVARDLVRSGTCDVVVTGGSDSLRSPIYSATFWRMDALARDVEPEEAARPFDARRNGFVLGEGAGIMVLERAEHARARGARVRARVAGYGASADAHHFTSPDPQGRGAKLAIRSALEDAGLVPGDVDHISAHATSTPTGDRSEARTLRDAFPGTPPVTALKSIIGHAQGAAGSLEAVTAVLTLEHQEVPPTANLDRIDPEIDLDVVVKAPLLTRVRTVLSTSFGFGGQNAALLLHSA</sequence>
<proteinExistence type="inferred from homology"/>
<organism evidence="6 7">
    <name type="scientific">Lipingzhangella halophila</name>
    <dbReference type="NCBI Taxonomy" id="1783352"/>
    <lineage>
        <taxon>Bacteria</taxon>
        <taxon>Bacillati</taxon>
        <taxon>Actinomycetota</taxon>
        <taxon>Actinomycetes</taxon>
        <taxon>Streptosporangiales</taxon>
        <taxon>Nocardiopsidaceae</taxon>
        <taxon>Lipingzhangella</taxon>
    </lineage>
</organism>
<dbReference type="GO" id="GO:0004315">
    <property type="term" value="F:3-oxoacyl-[acyl-carrier-protein] synthase activity"/>
    <property type="evidence" value="ECO:0007669"/>
    <property type="project" value="UniProtKB-EC"/>
</dbReference>
<dbReference type="PANTHER" id="PTHR11712">
    <property type="entry name" value="POLYKETIDE SYNTHASE-RELATED"/>
    <property type="match status" value="1"/>
</dbReference>
<evidence type="ECO:0000256" key="3">
    <source>
        <dbReference type="ARBA" id="ARBA00023315"/>
    </source>
</evidence>
<dbReference type="InterPro" id="IPR020841">
    <property type="entry name" value="PKS_Beta-ketoAc_synthase_dom"/>
</dbReference>
<dbReference type="NCBIfam" id="NF005589">
    <property type="entry name" value="PRK07314.1"/>
    <property type="match status" value="1"/>
</dbReference>
<name>A0A7W7RHB9_9ACTN</name>
<dbReference type="Pfam" id="PF00109">
    <property type="entry name" value="ketoacyl-synt"/>
    <property type="match status" value="1"/>
</dbReference>
<dbReference type="PANTHER" id="PTHR11712:SF347">
    <property type="entry name" value="BETA KETOACYL-ACYL CARRIER PROTEIN SYNTHASE"/>
    <property type="match status" value="1"/>
</dbReference>
<evidence type="ECO:0000256" key="4">
    <source>
        <dbReference type="RuleBase" id="RU003694"/>
    </source>
</evidence>
<evidence type="ECO:0000256" key="2">
    <source>
        <dbReference type="ARBA" id="ARBA00022679"/>
    </source>
</evidence>
<evidence type="ECO:0000259" key="5">
    <source>
        <dbReference type="PROSITE" id="PS52004"/>
    </source>
</evidence>
<evidence type="ECO:0000313" key="7">
    <source>
        <dbReference type="Proteomes" id="UP000523007"/>
    </source>
</evidence>
<dbReference type="InterPro" id="IPR000794">
    <property type="entry name" value="Beta-ketoacyl_synthase"/>
</dbReference>
<comment type="similarity">
    <text evidence="1 4">Belongs to the thiolase-like superfamily. Beta-ketoacyl-ACP synthases family.</text>
</comment>
<dbReference type="InterPro" id="IPR016039">
    <property type="entry name" value="Thiolase-like"/>
</dbReference>
<keyword evidence="2 4" id="KW-0808">Transferase</keyword>
<dbReference type="FunFam" id="3.40.47.10:FF:000029">
    <property type="entry name" value="3-oxoacyl-[acyl-carrier-protein] synthase 1"/>
    <property type="match status" value="1"/>
</dbReference>
<dbReference type="PROSITE" id="PS52004">
    <property type="entry name" value="KS3_2"/>
    <property type="match status" value="1"/>
</dbReference>
<dbReference type="SMART" id="SM00825">
    <property type="entry name" value="PKS_KS"/>
    <property type="match status" value="1"/>
</dbReference>
<dbReference type="Gene3D" id="3.40.47.10">
    <property type="match status" value="2"/>
</dbReference>
<keyword evidence="7" id="KW-1185">Reference proteome</keyword>
<dbReference type="Pfam" id="PF02801">
    <property type="entry name" value="Ketoacyl-synt_C"/>
    <property type="match status" value="1"/>
</dbReference>
<keyword evidence="3 6" id="KW-0012">Acyltransferase</keyword>
<reference evidence="6 7" key="1">
    <citation type="submission" date="2020-08" db="EMBL/GenBank/DDBJ databases">
        <title>Sequencing the genomes of 1000 actinobacteria strains.</title>
        <authorList>
            <person name="Klenk H.-P."/>
        </authorList>
    </citation>
    <scope>NUCLEOTIDE SEQUENCE [LARGE SCALE GENOMIC DNA]</scope>
    <source>
        <strain evidence="6 7">DSM 102030</strain>
    </source>
</reference>
<dbReference type="InterPro" id="IPR014030">
    <property type="entry name" value="Ketoacyl_synth_N"/>
</dbReference>
<dbReference type="RefSeq" id="WP_184578806.1">
    <property type="nucleotide sequence ID" value="NZ_JACHJT010000001.1"/>
</dbReference>
<evidence type="ECO:0000313" key="6">
    <source>
        <dbReference type="EMBL" id="MBB4931895.1"/>
    </source>
</evidence>
<dbReference type="Proteomes" id="UP000523007">
    <property type="component" value="Unassembled WGS sequence"/>
</dbReference>
<accession>A0A7W7RHB9</accession>
<dbReference type="AlphaFoldDB" id="A0A7W7RHB9"/>
<dbReference type="SUPFAM" id="SSF53901">
    <property type="entry name" value="Thiolase-like"/>
    <property type="match status" value="1"/>
</dbReference>
<gene>
    <name evidence="6" type="ORF">F4561_002715</name>
</gene>
<evidence type="ECO:0000256" key="1">
    <source>
        <dbReference type="ARBA" id="ARBA00008467"/>
    </source>
</evidence>
<dbReference type="PROSITE" id="PS00606">
    <property type="entry name" value="KS3_1"/>
    <property type="match status" value="1"/>
</dbReference>